<feature type="compositionally biased region" description="Low complexity" evidence="10">
    <location>
        <begin position="473"/>
        <end position="493"/>
    </location>
</feature>
<dbReference type="SUPFAM" id="SSF90229">
    <property type="entry name" value="CCCH zinc finger"/>
    <property type="match status" value="1"/>
</dbReference>
<feature type="domain" description="C3H1-type" evidence="11">
    <location>
        <begin position="912"/>
        <end position="939"/>
    </location>
</feature>
<dbReference type="GO" id="GO:0005634">
    <property type="term" value="C:nucleus"/>
    <property type="evidence" value="ECO:0007669"/>
    <property type="project" value="UniProtKB-SubCell"/>
</dbReference>
<dbReference type="SMART" id="SM00356">
    <property type="entry name" value="ZnF_C3H1"/>
    <property type="match status" value="4"/>
</dbReference>
<evidence type="ECO:0000256" key="10">
    <source>
        <dbReference type="SAM" id="MobiDB-lite"/>
    </source>
</evidence>
<feature type="compositionally biased region" description="Basic and acidic residues" evidence="10">
    <location>
        <begin position="282"/>
        <end position="384"/>
    </location>
</feature>
<feature type="compositionally biased region" description="Polar residues" evidence="10">
    <location>
        <begin position="385"/>
        <end position="395"/>
    </location>
</feature>
<evidence type="ECO:0000256" key="3">
    <source>
        <dbReference type="ARBA" id="ARBA00022723"/>
    </source>
</evidence>
<protein>
    <recommendedName>
        <fullName evidence="11">C3H1-type domain-containing protein</fullName>
    </recommendedName>
</protein>
<dbReference type="PANTHER" id="PTHR23102:SF24">
    <property type="entry name" value="CLEAVAGE AND POLYADENYLATION SPECIFICITY FACTOR SUBUNIT 4"/>
    <property type="match status" value="1"/>
</dbReference>
<feature type="region of interest" description="Disordered" evidence="10">
    <location>
        <begin position="97"/>
        <end position="143"/>
    </location>
</feature>
<organism evidence="12 13">
    <name type="scientific">Pristionchus mayeri</name>
    <dbReference type="NCBI Taxonomy" id="1317129"/>
    <lineage>
        <taxon>Eukaryota</taxon>
        <taxon>Metazoa</taxon>
        <taxon>Ecdysozoa</taxon>
        <taxon>Nematoda</taxon>
        <taxon>Chromadorea</taxon>
        <taxon>Rhabditida</taxon>
        <taxon>Rhabditina</taxon>
        <taxon>Diplogasteromorpha</taxon>
        <taxon>Diplogasteroidea</taxon>
        <taxon>Neodiplogasteridae</taxon>
        <taxon>Pristionchus</taxon>
    </lineage>
</organism>
<feature type="compositionally biased region" description="Basic and acidic residues" evidence="10">
    <location>
        <begin position="402"/>
        <end position="415"/>
    </location>
</feature>
<comment type="caution">
    <text evidence="12">The sequence shown here is derived from an EMBL/GenBank/DDBJ whole genome shotgun (WGS) entry which is preliminary data.</text>
</comment>
<dbReference type="GO" id="GO:0008270">
    <property type="term" value="F:zinc ion binding"/>
    <property type="evidence" value="ECO:0007669"/>
    <property type="project" value="UniProtKB-KW"/>
</dbReference>
<name>A0AAN5C562_9BILA</name>
<reference evidence="13" key="1">
    <citation type="submission" date="2022-10" db="EMBL/GenBank/DDBJ databases">
        <title>Genome assembly of Pristionchus species.</title>
        <authorList>
            <person name="Yoshida K."/>
            <person name="Sommer R.J."/>
        </authorList>
    </citation>
    <scope>NUCLEOTIDE SEQUENCE [LARGE SCALE GENOMIC DNA]</scope>
    <source>
        <strain evidence="13">RS5460</strain>
    </source>
</reference>
<dbReference type="PROSITE" id="PS50103">
    <property type="entry name" value="ZF_C3H1"/>
    <property type="match status" value="2"/>
</dbReference>
<gene>
    <name evidence="12" type="ORF">PMAYCL1PPCAC_01280</name>
</gene>
<dbReference type="Proteomes" id="UP001328107">
    <property type="component" value="Unassembled WGS sequence"/>
</dbReference>
<evidence type="ECO:0000256" key="1">
    <source>
        <dbReference type="ARBA" id="ARBA00004123"/>
    </source>
</evidence>
<keyword evidence="2" id="KW-0507">mRNA processing</keyword>
<feature type="domain" description="C3H1-type" evidence="11">
    <location>
        <begin position="824"/>
        <end position="852"/>
    </location>
</feature>
<feature type="region of interest" description="Disordered" evidence="10">
    <location>
        <begin position="251"/>
        <end position="534"/>
    </location>
</feature>
<keyword evidence="8" id="KW-0539">Nucleus</keyword>
<dbReference type="Gene3D" id="4.10.1000.10">
    <property type="entry name" value="Zinc finger, CCCH-type"/>
    <property type="match status" value="2"/>
</dbReference>
<feature type="zinc finger region" description="C3H1-type" evidence="9">
    <location>
        <begin position="912"/>
        <end position="939"/>
    </location>
</feature>
<accession>A0AAN5C562</accession>
<feature type="compositionally biased region" description="Low complexity" evidence="10">
    <location>
        <begin position="180"/>
        <end position="219"/>
    </location>
</feature>
<dbReference type="GO" id="GO:0003723">
    <property type="term" value="F:RNA binding"/>
    <property type="evidence" value="ECO:0007669"/>
    <property type="project" value="UniProtKB-KW"/>
</dbReference>
<evidence type="ECO:0000259" key="11">
    <source>
        <dbReference type="PROSITE" id="PS50103"/>
    </source>
</evidence>
<feature type="region of interest" description="Disordered" evidence="10">
    <location>
        <begin position="952"/>
        <end position="972"/>
    </location>
</feature>
<evidence type="ECO:0000313" key="12">
    <source>
        <dbReference type="EMBL" id="GMR31085.1"/>
    </source>
</evidence>
<dbReference type="AlphaFoldDB" id="A0AAN5C562"/>
<feature type="compositionally biased region" description="Pro residues" evidence="10">
    <location>
        <begin position="113"/>
        <end position="123"/>
    </location>
</feature>
<evidence type="ECO:0000256" key="2">
    <source>
        <dbReference type="ARBA" id="ARBA00022664"/>
    </source>
</evidence>
<feature type="compositionally biased region" description="Basic and acidic residues" evidence="10">
    <location>
        <begin position="251"/>
        <end position="263"/>
    </location>
</feature>
<dbReference type="InterPro" id="IPR036855">
    <property type="entry name" value="Znf_CCCH_sf"/>
</dbReference>
<comment type="subcellular location">
    <subcellularLocation>
        <location evidence="1">Nucleus</location>
    </subcellularLocation>
</comment>
<dbReference type="InterPro" id="IPR000571">
    <property type="entry name" value="Znf_CCCH"/>
</dbReference>
<keyword evidence="7" id="KW-0694">RNA-binding</keyword>
<evidence type="ECO:0000256" key="7">
    <source>
        <dbReference type="ARBA" id="ARBA00022884"/>
    </source>
</evidence>
<proteinExistence type="predicted"/>
<keyword evidence="4" id="KW-0677">Repeat</keyword>
<feature type="compositionally biased region" description="Acidic residues" evidence="10">
    <location>
        <begin position="422"/>
        <end position="472"/>
    </location>
</feature>
<feature type="compositionally biased region" description="Low complexity" evidence="10">
    <location>
        <begin position="226"/>
        <end position="237"/>
    </location>
</feature>
<sequence>MDRTDGYYFPHSSAGGSTLTQQMQPPPGPGAYHQNEQPAVAAQHGYYGAPPPSDTDYRQQCFPPPQAPPFMSFPNDPWAWQQQNQAYLSQMQQYQQQQLHNQATSPFASNCIIPPPPQPPPPSLLLGQHCRLQPPPPPPNLDAILGALDVRYESEDDVMEVPASSTATTPGGGRKKAKTSETTAAAAATKDAAASASTSKSAASAATSSPAAAAASAATIPTIGPSSSRSSLASTSSIPSLLDGLRAEVAARSRPAPDLRSIEHAASILSSRTGKSPKRSSRRESSRSRRTEERSESRKENRAADSTRDKRREGRRGGGEERRRRDEGGERRSTRSRDSPSRRSHRSDDRSEQRSDHRERRSRTNGERREKERGRDRTEKEKLSSTDTAETSSPLKPSDIQLKLRECAKENDKGEVQVFLTSDDERDEQEGEGRDEYEDEDEEQSEEGEEEEGGAESDMDIESEGGESDDVDGSSSSFLQSSSQQQQYGSRSHSTADFWGSGCAPEDEEEHRLTPEVFFASGPSRRVNSPLYRESHRRARALASQALSEEYRERYDLISKHLRSRSVFRGLQSSCGPDAPKLSIHDPRPTSKHVQTFPCKESNVQYAGPDAFIHEPTSRPSIYKKGGGYPGASQGPYTIISRSKLVRAPAAAPSAPVAAAASPKLASLKRTIQNAPSASTTVQTTSASSTSVLSTMSSASTTTASAAAAAAPRARDGSPPAKISRVDELMAELLASVAPMRKAASEPRLDTKVTACADSDDTSLPLAISSPRALADRGSSASLALIRSPRPDYHASLASPGSSKAVVPPRSALSFRKIGEHVVRPGSKLCFEWAESGACKAGVFCNFEHGEGAARVEKKVCSRMLRGLCRGESHCPLPHGLLPHQMPICAHYLRCDCNHGPDECGLVHIKHNEKVPVCVFFNQGKCTKEDDCTFRHQYRSDVVCALGVHAPSGHPPPMRGPEQRGQRSSRLPKGRALLTAAAAARSTTPSAGCSPARSAVAAAAAASPAAPAAAAEEDTSTFDWIM</sequence>
<feature type="compositionally biased region" description="Polar residues" evidence="10">
    <location>
        <begin position="14"/>
        <end position="23"/>
    </location>
</feature>
<keyword evidence="5 9" id="KW-0863">Zinc-finger</keyword>
<dbReference type="EMBL" id="BTRK01000001">
    <property type="protein sequence ID" value="GMR31085.1"/>
    <property type="molecule type" value="Genomic_DNA"/>
</dbReference>
<evidence type="ECO:0000313" key="13">
    <source>
        <dbReference type="Proteomes" id="UP001328107"/>
    </source>
</evidence>
<keyword evidence="6 9" id="KW-0862">Zinc</keyword>
<dbReference type="GO" id="GO:0006397">
    <property type="term" value="P:mRNA processing"/>
    <property type="evidence" value="ECO:0007669"/>
    <property type="project" value="UniProtKB-KW"/>
</dbReference>
<evidence type="ECO:0000256" key="4">
    <source>
        <dbReference type="ARBA" id="ARBA00022737"/>
    </source>
</evidence>
<dbReference type="PANTHER" id="PTHR23102">
    <property type="entry name" value="CLEAVAGE AND POLYADENYLATION SPECIFICITY FACTOR SUBUNIT 4-RELATED"/>
    <property type="match status" value="1"/>
</dbReference>
<keyword evidence="3 9" id="KW-0479">Metal-binding</keyword>
<feature type="region of interest" description="Disordered" evidence="10">
    <location>
        <begin position="1"/>
        <end position="77"/>
    </location>
</feature>
<feature type="region of interest" description="Disordered" evidence="10">
    <location>
        <begin position="155"/>
        <end position="237"/>
    </location>
</feature>
<feature type="zinc finger region" description="C3H1-type" evidence="9">
    <location>
        <begin position="824"/>
        <end position="852"/>
    </location>
</feature>
<keyword evidence="13" id="KW-1185">Reference proteome</keyword>
<evidence type="ECO:0000256" key="5">
    <source>
        <dbReference type="ARBA" id="ARBA00022771"/>
    </source>
</evidence>
<evidence type="ECO:0000256" key="6">
    <source>
        <dbReference type="ARBA" id="ARBA00022833"/>
    </source>
</evidence>
<evidence type="ECO:0000256" key="8">
    <source>
        <dbReference type="ARBA" id="ARBA00023242"/>
    </source>
</evidence>
<evidence type="ECO:0000256" key="9">
    <source>
        <dbReference type="PROSITE-ProRule" id="PRU00723"/>
    </source>
</evidence>
<dbReference type="InterPro" id="IPR045348">
    <property type="entry name" value="CPSF4/Yth1"/>
</dbReference>